<gene>
    <name evidence="1" type="ORF">BDR25DRAFT_329267</name>
</gene>
<reference evidence="1" key="1">
    <citation type="journal article" date="2020" name="Stud. Mycol.">
        <title>101 Dothideomycetes genomes: a test case for predicting lifestyles and emergence of pathogens.</title>
        <authorList>
            <person name="Haridas S."/>
            <person name="Albert R."/>
            <person name="Binder M."/>
            <person name="Bloem J."/>
            <person name="Labutti K."/>
            <person name="Salamov A."/>
            <person name="Andreopoulos B."/>
            <person name="Baker S."/>
            <person name="Barry K."/>
            <person name="Bills G."/>
            <person name="Bluhm B."/>
            <person name="Cannon C."/>
            <person name="Castanera R."/>
            <person name="Culley D."/>
            <person name="Daum C."/>
            <person name="Ezra D."/>
            <person name="Gonzalez J."/>
            <person name="Henrissat B."/>
            <person name="Kuo A."/>
            <person name="Liang C."/>
            <person name="Lipzen A."/>
            <person name="Lutzoni F."/>
            <person name="Magnuson J."/>
            <person name="Mondo S."/>
            <person name="Nolan M."/>
            <person name="Ohm R."/>
            <person name="Pangilinan J."/>
            <person name="Park H.-J."/>
            <person name="Ramirez L."/>
            <person name="Alfaro M."/>
            <person name="Sun H."/>
            <person name="Tritt A."/>
            <person name="Yoshinaga Y."/>
            <person name="Zwiers L.-H."/>
            <person name="Turgeon B."/>
            <person name="Goodwin S."/>
            <person name="Spatafora J."/>
            <person name="Crous P."/>
            <person name="Grigoriev I."/>
        </authorList>
    </citation>
    <scope>NUCLEOTIDE SEQUENCE</scope>
    <source>
        <strain evidence="1">ATCC 200398</strain>
    </source>
</reference>
<keyword evidence="2" id="KW-1185">Reference proteome</keyword>
<protein>
    <submittedName>
        <fullName evidence="1">MFS transporter-like protein</fullName>
    </submittedName>
</protein>
<proteinExistence type="predicted"/>
<evidence type="ECO:0000313" key="2">
    <source>
        <dbReference type="Proteomes" id="UP000799755"/>
    </source>
</evidence>
<evidence type="ECO:0000313" key="1">
    <source>
        <dbReference type="EMBL" id="KAF2464293.1"/>
    </source>
</evidence>
<dbReference type="EMBL" id="MU003538">
    <property type="protein sequence ID" value="KAF2464293.1"/>
    <property type="molecule type" value="Genomic_DNA"/>
</dbReference>
<name>A0ACB6QBF4_9PLEO</name>
<organism evidence="1 2">
    <name type="scientific">Lindgomyces ingoldianus</name>
    <dbReference type="NCBI Taxonomy" id="673940"/>
    <lineage>
        <taxon>Eukaryota</taxon>
        <taxon>Fungi</taxon>
        <taxon>Dikarya</taxon>
        <taxon>Ascomycota</taxon>
        <taxon>Pezizomycotina</taxon>
        <taxon>Dothideomycetes</taxon>
        <taxon>Pleosporomycetidae</taxon>
        <taxon>Pleosporales</taxon>
        <taxon>Lindgomycetaceae</taxon>
        <taxon>Lindgomyces</taxon>
    </lineage>
</organism>
<sequence length="531" mass="58085">MSVHNSPRGSFEEEAPLLSPTESDFSIPSLLGSPRKEKKPWILLCVLVFVLVAIIDVGAFLAEPPKTRVYEANICVHYYEQHDPSKIKADGTVKETLCKGNEIQDKMAMIFGWQDLWDSIPGILLAVPYGTLADKFGRKWIFALSLVGLQLNSMWILFICYFRSLPLQLTWFSSVFYVVGGGPIVATAIGVTMVSDIVPPEKRTSIFLYLTAAVLVAELVAPLLAAELMKRGDWFPLLLALAIQQVGISIAAFFPETLHLRDSPEPADDDGSIETEPPTTYNPSFKAQLGHFRDAMNFLKRDATLALVIFTFLASRLGRQALVLLLRYASKRYNWTIQKAAYLLSFRAATNLVALTVFVPIVNLILLRLARMPAHHADMWIARGSIVLTTISMLVMAVATTPALLVFGLLIYNLGTGYGAAMRSISIHAVGGQASPDIARMFSVIAIMEGIGAFVAGPLLATTFQWGMDLGEPWIGMPFLFAGIIFIVVTAVTFMIGAKNTMVVHAEDPPNESDSAVSFSISPREASPTPA</sequence>
<comment type="caution">
    <text evidence="1">The sequence shown here is derived from an EMBL/GenBank/DDBJ whole genome shotgun (WGS) entry which is preliminary data.</text>
</comment>
<accession>A0ACB6QBF4</accession>
<dbReference type="Proteomes" id="UP000799755">
    <property type="component" value="Unassembled WGS sequence"/>
</dbReference>